<feature type="region of interest" description="Disordered" evidence="6">
    <location>
        <begin position="204"/>
        <end position="243"/>
    </location>
</feature>
<dbReference type="InterPro" id="IPR008271">
    <property type="entry name" value="Ser/Thr_kinase_AS"/>
</dbReference>
<organism evidence="8 9">
    <name type="scientific">Eptatretus burgeri</name>
    <name type="common">Inshore hagfish</name>
    <dbReference type="NCBI Taxonomy" id="7764"/>
    <lineage>
        <taxon>Eukaryota</taxon>
        <taxon>Metazoa</taxon>
        <taxon>Chordata</taxon>
        <taxon>Craniata</taxon>
        <taxon>Vertebrata</taxon>
        <taxon>Cyclostomata</taxon>
        <taxon>Myxini</taxon>
        <taxon>Myxiniformes</taxon>
        <taxon>Myxinidae</taxon>
        <taxon>Eptatretinae</taxon>
        <taxon>Eptatretus</taxon>
    </lineage>
</organism>
<dbReference type="InterPro" id="IPR000719">
    <property type="entry name" value="Prot_kinase_dom"/>
</dbReference>
<evidence type="ECO:0000256" key="4">
    <source>
        <dbReference type="ARBA" id="ARBA00022840"/>
    </source>
</evidence>
<dbReference type="GO" id="GO:0004672">
    <property type="term" value="F:protein kinase activity"/>
    <property type="evidence" value="ECO:0007669"/>
    <property type="project" value="InterPro"/>
</dbReference>
<dbReference type="CDD" id="cd00180">
    <property type="entry name" value="PKc"/>
    <property type="match status" value="1"/>
</dbReference>
<reference evidence="8" key="2">
    <citation type="submission" date="2025-09" db="UniProtKB">
        <authorList>
            <consortium name="Ensembl"/>
        </authorList>
    </citation>
    <scope>IDENTIFICATION</scope>
</reference>
<accession>A0A8C4R2U0</accession>
<evidence type="ECO:0000256" key="1">
    <source>
        <dbReference type="ARBA" id="ARBA00022679"/>
    </source>
</evidence>
<comment type="similarity">
    <text evidence="5">Belongs to the protein kinase superfamily. Ser/Thr protein kinase family. GCN2 subfamily.</text>
</comment>
<proteinExistence type="inferred from homology"/>
<evidence type="ECO:0000313" key="9">
    <source>
        <dbReference type="Proteomes" id="UP000694388"/>
    </source>
</evidence>
<keyword evidence="3" id="KW-0418">Kinase</keyword>
<sequence length="286" mass="32111">MCRGLAYLHGQNVIHQDLKPDNIMVESRTRRAVIVDLSLSKLVRYSSAGERHSEGATGGNQAYCAPEILNHQHCSKKSDTWALGKMVAEVRLRRRLMLSGGVGLDALRFGLLSDPYSDLLLSMLDSSRDRRPDMEDVARETARIASLIKKQSKMQKSTVATPVLGGNPVGEKKQALGSPVCRPVHRPPEAWGHLFRHLHAQRMHHSPNHHHHHHHKQQHLPQKQQQQQQQQQQQNGRPVDAQPKAAAPRFNLLCFLQALRAHNQVAGRSPAPAALRWPGRERAVVL</sequence>
<dbReference type="Pfam" id="PF00069">
    <property type="entry name" value="Pkinase"/>
    <property type="match status" value="1"/>
</dbReference>
<keyword evidence="9" id="KW-1185">Reference proteome</keyword>
<dbReference type="GO" id="GO:0005737">
    <property type="term" value="C:cytoplasm"/>
    <property type="evidence" value="ECO:0007669"/>
    <property type="project" value="TreeGrafter"/>
</dbReference>
<evidence type="ECO:0000256" key="2">
    <source>
        <dbReference type="ARBA" id="ARBA00022741"/>
    </source>
</evidence>
<dbReference type="SUPFAM" id="SSF56112">
    <property type="entry name" value="Protein kinase-like (PK-like)"/>
    <property type="match status" value="1"/>
</dbReference>
<dbReference type="InterPro" id="IPR011009">
    <property type="entry name" value="Kinase-like_dom_sf"/>
</dbReference>
<protein>
    <recommendedName>
        <fullName evidence="7">Protein kinase domain-containing protein</fullName>
    </recommendedName>
</protein>
<reference evidence="8" key="1">
    <citation type="submission" date="2025-08" db="UniProtKB">
        <authorList>
            <consortium name="Ensembl"/>
        </authorList>
    </citation>
    <scope>IDENTIFICATION</scope>
</reference>
<evidence type="ECO:0000259" key="7">
    <source>
        <dbReference type="PROSITE" id="PS50011"/>
    </source>
</evidence>
<feature type="compositionally biased region" description="Basic residues" evidence="6">
    <location>
        <begin position="204"/>
        <end position="218"/>
    </location>
</feature>
<dbReference type="PROSITE" id="PS00108">
    <property type="entry name" value="PROTEIN_KINASE_ST"/>
    <property type="match status" value="1"/>
</dbReference>
<evidence type="ECO:0000256" key="5">
    <source>
        <dbReference type="ARBA" id="ARBA00037982"/>
    </source>
</evidence>
<feature type="region of interest" description="Disordered" evidence="6">
    <location>
        <begin position="152"/>
        <end position="179"/>
    </location>
</feature>
<evidence type="ECO:0000313" key="8">
    <source>
        <dbReference type="Ensembl" id="ENSEBUP00000023315.1"/>
    </source>
</evidence>
<dbReference type="AlphaFoldDB" id="A0A8C4R2U0"/>
<dbReference type="PANTHER" id="PTHR11042">
    <property type="entry name" value="EUKARYOTIC TRANSLATION INITIATION FACTOR 2-ALPHA KINASE EIF2-ALPHA KINASE -RELATED"/>
    <property type="match status" value="1"/>
</dbReference>
<dbReference type="PROSITE" id="PS50011">
    <property type="entry name" value="PROTEIN_KINASE_DOM"/>
    <property type="match status" value="1"/>
</dbReference>
<evidence type="ECO:0000256" key="6">
    <source>
        <dbReference type="SAM" id="MobiDB-lite"/>
    </source>
</evidence>
<keyword evidence="2" id="KW-0547">Nucleotide-binding</keyword>
<dbReference type="SMART" id="SM00220">
    <property type="entry name" value="S_TKc"/>
    <property type="match status" value="1"/>
</dbReference>
<feature type="compositionally biased region" description="Low complexity" evidence="6">
    <location>
        <begin position="219"/>
        <end position="235"/>
    </location>
</feature>
<keyword evidence="1" id="KW-0808">Transferase</keyword>
<dbReference type="Ensembl" id="ENSEBUT00000023891.1">
    <property type="protein sequence ID" value="ENSEBUP00000023315.1"/>
    <property type="gene ID" value="ENSEBUG00000014363.1"/>
</dbReference>
<name>A0A8C4R2U0_EPTBU</name>
<dbReference type="Proteomes" id="UP000694388">
    <property type="component" value="Unplaced"/>
</dbReference>
<dbReference type="GO" id="GO:0005524">
    <property type="term" value="F:ATP binding"/>
    <property type="evidence" value="ECO:0007669"/>
    <property type="project" value="UniProtKB-KW"/>
</dbReference>
<feature type="domain" description="Protein kinase" evidence="7">
    <location>
        <begin position="1"/>
        <end position="144"/>
    </location>
</feature>
<evidence type="ECO:0000256" key="3">
    <source>
        <dbReference type="ARBA" id="ARBA00022777"/>
    </source>
</evidence>
<dbReference type="Gene3D" id="1.10.510.10">
    <property type="entry name" value="Transferase(Phosphotransferase) domain 1"/>
    <property type="match status" value="1"/>
</dbReference>
<dbReference type="GO" id="GO:0005634">
    <property type="term" value="C:nucleus"/>
    <property type="evidence" value="ECO:0007669"/>
    <property type="project" value="TreeGrafter"/>
</dbReference>
<keyword evidence="4" id="KW-0067">ATP-binding</keyword>
<dbReference type="InterPro" id="IPR050339">
    <property type="entry name" value="CC_SR_Kinase"/>
</dbReference>